<feature type="transmembrane region" description="Helical" evidence="8">
    <location>
        <begin position="265"/>
        <end position="283"/>
    </location>
</feature>
<dbReference type="GO" id="GO:0005886">
    <property type="term" value="C:plasma membrane"/>
    <property type="evidence" value="ECO:0007669"/>
    <property type="project" value="UniProtKB-SubCell"/>
</dbReference>
<dbReference type="GO" id="GO:0022857">
    <property type="term" value="F:transmembrane transporter activity"/>
    <property type="evidence" value="ECO:0007669"/>
    <property type="project" value="InterPro"/>
</dbReference>
<evidence type="ECO:0000256" key="8">
    <source>
        <dbReference type="SAM" id="Phobius"/>
    </source>
</evidence>
<comment type="subcellular location">
    <subcellularLocation>
        <location evidence="1">Cell membrane</location>
        <topology evidence="1">Multi-pass membrane protein</topology>
    </subcellularLocation>
</comment>
<feature type="transmembrane region" description="Helical" evidence="8">
    <location>
        <begin position="62"/>
        <end position="82"/>
    </location>
</feature>
<dbReference type="CDD" id="cd06579">
    <property type="entry name" value="TM_PBP1_transp_AraH_like"/>
    <property type="match status" value="1"/>
</dbReference>
<keyword evidence="2" id="KW-0813">Transport</keyword>
<sequence>MASGSPVQRAYSRIAGGYGRSRNKQIIQFLLDNGLFIAFVLELILFAVAAPDLFIRSRTLEAILRLSGPAGIVLASYTITLISGQIDLSTAQVGGMASLMFAAVFQLLEWPLGVALALTVVLTIAVGLLSSYLIKQGIPSFVSTLAVGVVCGGIGFLIINLTKQPGMIRLVRPPLRDIANFEVLGVPFVIPLMFVAYAIGWVVLNQTRFGAHIYAMGGNPAAAALNGINAIRIARIVLVTNAVITGMAGILIAGRQLAAQPGVEGLGQSLTAALFAGVALSGGSGKIERTLIGLLFLSTLTIGLGILNVAAPVRQLIFGSAFVFAILLDSIRQQLASR</sequence>
<comment type="caution">
    <text evidence="9">The sequence shown here is derived from an EMBL/GenBank/DDBJ whole genome shotgun (WGS) entry which is preliminary data.</text>
</comment>
<feature type="transmembrane region" description="Helical" evidence="8">
    <location>
        <begin position="114"/>
        <end position="134"/>
    </location>
</feature>
<dbReference type="PANTHER" id="PTHR32196:SF21">
    <property type="entry name" value="ABC TRANSPORTER PERMEASE PROTEIN YPHD-RELATED"/>
    <property type="match status" value="1"/>
</dbReference>
<feature type="transmembrane region" description="Helical" evidence="8">
    <location>
        <begin position="29"/>
        <end position="50"/>
    </location>
</feature>
<dbReference type="PANTHER" id="PTHR32196">
    <property type="entry name" value="ABC TRANSPORTER PERMEASE PROTEIN YPHD-RELATED-RELATED"/>
    <property type="match status" value="1"/>
</dbReference>
<dbReference type="InterPro" id="IPR001851">
    <property type="entry name" value="ABC_transp_permease"/>
</dbReference>
<feature type="transmembrane region" description="Helical" evidence="8">
    <location>
        <begin position="290"/>
        <end position="307"/>
    </location>
</feature>
<evidence type="ECO:0000256" key="7">
    <source>
        <dbReference type="ARBA" id="ARBA00023136"/>
    </source>
</evidence>
<evidence type="ECO:0000256" key="4">
    <source>
        <dbReference type="ARBA" id="ARBA00022519"/>
    </source>
</evidence>
<accession>A0A6B0YTQ2</accession>
<feature type="transmembrane region" description="Helical" evidence="8">
    <location>
        <begin position="89"/>
        <end position="108"/>
    </location>
</feature>
<reference evidence="9" key="1">
    <citation type="submission" date="2019-09" db="EMBL/GenBank/DDBJ databases">
        <title>Characterisation of the sponge microbiome using genome-centric metagenomics.</title>
        <authorList>
            <person name="Engelberts J.P."/>
            <person name="Robbins S.J."/>
            <person name="De Goeij J.M."/>
            <person name="Aranda M."/>
            <person name="Bell S.C."/>
            <person name="Webster N.S."/>
        </authorList>
    </citation>
    <scope>NUCLEOTIDE SEQUENCE</scope>
    <source>
        <strain evidence="9">SB0664_bin_27</strain>
    </source>
</reference>
<evidence type="ECO:0000256" key="6">
    <source>
        <dbReference type="ARBA" id="ARBA00022989"/>
    </source>
</evidence>
<evidence type="ECO:0000256" key="3">
    <source>
        <dbReference type="ARBA" id="ARBA00022475"/>
    </source>
</evidence>
<dbReference type="Pfam" id="PF02653">
    <property type="entry name" value="BPD_transp_2"/>
    <property type="match status" value="1"/>
</dbReference>
<keyword evidence="4" id="KW-0997">Cell inner membrane</keyword>
<protein>
    <submittedName>
        <fullName evidence="9">ABC transporter permease</fullName>
    </submittedName>
</protein>
<feature type="transmembrane region" description="Helical" evidence="8">
    <location>
        <begin position="141"/>
        <end position="161"/>
    </location>
</feature>
<name>A0A6B0YTQ2_9CHLR</name>
<keyword evidence="3" id="KW-1003">Cell membrane</keyword>
<keyword evidence="7 8" id="KW-0472">Membrane</keyword>
<dbReference type="AlphaFoldDB" id="A0A6B0YTQ2"/>
<keyword evidence="6 8" id="KW-1133">Transmembrane helix</keyword>
<evidence type="ECO:0000256" key="1">
    <source>
        <dbReference type="ARBA" id="ARBA00004651"/>
    </source>
</evidence>
<evidence type="ECO:0000313" key="9">
    <source>
        <dbReference type="EMBL" id="MXY94484.1"/>
    </source>
</evidence>
<feature type="transmembrane region" description="Helical" evidence="8">
    <location>
        <begin position="181"/>
        <end position="204"/>
    </location>
</feature>
<gene>
    <name evidence="9" type="ORF">F4Y42_13670</name>
</gene>
<keyword evidence="5 8" id="KW-0812">Transmembrane</keyword>
<organism evidence="9">
    <name type="scientific">Caldilineaceae bacterium SB0664_bin_27</name>
    <dbReference type="NCBI Taxonomy" id="2605260"/>
    <lineage>
        <taxon>Bacteria</taxon>
        <taxon>Bacillati</taxon>
        <taxon>Chloroflexota</taxon>
        <taxon>Caldilineae</taxon>
        <taxon>Caldilineales</taxon>
        <taxon>Caldilineaceae</taxon>
    </lineage>
</organism>
<proteinExistence type="predicted"/>
<feature type="transmembrane region" description="Helical" evidence="8">
    <location>
        <begin position="233"/>
        <end position="253"/>
    </location>
</feature>
<dbReference type="EMBL" id="VXRG01000113">
    <property type="protein sequence ID" value="MXY94484.1"/>
    <property type="molecule type" value="Genomic_DNA"/>
</dbReference>
<evidence type="ECO:0000256" key="2">
    <source>
        <dbReference type="ARBA" id="ARBA00022448"/>
    </source>
</evidence>
<evidence type="ECO:0000256" key="5">
    <source>
        <dbReference type="ARBA" id="ARBA00022692"/>
    </source>
</evidence>